<protein>
    <submittedName>
        <fullName evidence="2">Alpha-mannosidase</fullName>
    </submittedName>
</protein>
<evidence type="ECO:0000313" key="3">
    <source>
        <dbReference type="Proteomes" id="UP001297422"/>
    </source>
</evidence>
<reference evidence="2" key="1">
    <citation type="submission" date="2021-10" db="EMBL/GenBank/DDBJ databases">
        <title>Collection of gut derived symbiotic bacterial strains cultured from healthy donors.</title>
        <authorList>
            <person name="Lin H."/>
            <person name="Littmann E."/>
            <person name="Claire K."/>
            <person name="Pamer E."/>
        </authorList>
    </citation>
    <scope>NUCLEOTIDE SEQUENCE</scope>
    <source>
        <strain evidence="2">MSK.23.4</strain>
    </source>
</reference>
<dbReference type="Proteomes" id="UP001297422">
    <property type="component" value="Unassembled WGS sequence"/>
</dbReference>
<dbReference type="AlphaFoldDB" id="A0AAJ1B1I9"/>
<dbReference type="InterPro" id="IPR011330">
    <property type="entry name" value="Glyco_hydro/deAcase_b/a-brl"/>
</dbReference>
<dbReference type="EMBL" id="JAJBNC010000334">
    <property type="protein sequence ID" value="MCB5496060.1"/>
    <property type="molecule type" value="Genomic_DNA"/>
</dbReference>
<accession>A0AAJ1B1I9</accession>
<dbReference type="PANTHER" id="PTHR46017">
    <property type="entry name" value="ALPHA-MANNOSIDASE 2C1"/>
    <property type="match status" value="1"/>
</dbReference>
<organism evidence="2 3">
    <name type="scientific">Mediterraneibacter gnavus</name>
    <name type="common">Ruminococcus gnavus</name>
    <dbReference type="NCBI Taxonomy" id="33038"/>
    <lineage>
        <taxon>Bacteria</taxon>
        <taxon>Bacillati</taxon>
        <taxon>Bacillota</taxon>
        <taxon>Clostridia</taxon>
        <taxon>Lachnospirales</taxon>
        <taxon>Lachnospiraceae</taxon>
        <taxon>Mediterraneibacter</taxon>
    </lineage>
</organism>
<comment type="caution">
    <text evidence="2">The sequence shown here is derived from an EMBL/GenBank/DDBJ whole genome shotgun (WGS) entry which is preliminary data.</text>
</comment>
<feature type="non-terminal residue" evidence="2">
    <location>
        <position position="1"/>
    </location>
</feature>
<dbReference type="SUPFAM" id="SSF88713">
    <property type="entry name" value="Glycoside hydrolase/deacetylase"/>
    <property type="match status" value="1"/>
</dbReference>
<dbReference type="Pfam" id="PF01074">
    <property type="entry name" value="Glyco_hydro_38N"/>
    <property type="match status" value="1"/>
</dbReference>
<evidence type="ECO:0000259" key="1">
    <source>
        <dbReference type="Pfam" id="PF01074"/>
    </source>
</evidence>
<dbReference type="GO" id="GO:0006013">
    <property type="term" value="P:mannose metabolic process"/>
    <property type="evidence" value="ECO:0007669"/>
    <property type="project" value="InterPro"/>
</dbReference>
<dbReference type="InterPro" id="IPR000602">
    <property type="entry name" value="Glyco_hydro_38_N"/>
</dbReference>
<evidence type="ECO:0000313" key="2">
    <source>
        <dbReference type="EMBL" id="MCB5496060.1"/>
    </source>
</evidence>
<dbReference type="RefSeq" id="WP_330652671.1">
    <property type="nucleotide sequence ID" value="NZ_JAJBNC010000334.1"/>
</dbReference>
<name>A0AAJ1B1I9_MEDGN</name>
<dbReference type="Gene3D" id="3.20.110.10">
    <property type="entry name" value="Glycoside hydrolase 38, N terminal domain"/>
    <property type="match status" value="1"/>
</dbReference>
<sequence length="84" mass="9551">MNIGYLPDSFGQSGQMPMILNGFGITRSIFWRGTSERMGSNKTEFYWTSDDGSKVLTQLLPLGYAIGKYLPTDLDELKKRCDKY</sequence>
<feature type="domain" description="Glycoside hydrolase family 38 N-terminal" evidence="1">
    <location>
        <begin position="2"/>
        <end position="65"/>
    </location>
</feature>
<dbReference type="InterPro" id="IPR027291">
    <property type="entry name" value="Glyco_hydro_38_N_sf"/>
</dbReference>
<proteinExistence type="predicted"/>
<dbReference type="GO" id="GO:0004559">
    <property type="term" value="F:alpha-mannosidase activity"/>
    <property type="evidence" value="ECO:0007669"/>
    <property type="project" value="InterPro"/>
</dbReference>
<feature type="non-terminal residue" evidence="2">
    <location>
        <position position="84"/>
    </location>
</feature>
<dbReference type="PANTHER" id="PTHR46017:SF2">
    <property type="entry name" value="MANNOSYLGLYCERATE HYDROLASE"/>
    <property type="match status" value="1"/>
</dbReference>
<gene>
    <name evidence="2" type="ORF">LIQ10_20460</name>
</gene>
<dbReference type="GO" id="GO:0009313">
    <property type="term" value="P:oligosaccharide catabolic process"/>
    <property type="evidence" value="ECO:0007669"/>
    <property type="project" value="TreeGrafter"/>
</dbReference>